<feature type="transmembrane region" description="Helical" evidence="8">
    <location>
        <begin position="177"/>
        <end position="195"/>
    </location>
</feature>
<feature type="transmembrane region" description="Helical" evidence="8">
    <location>
        <begin position="345"/>
        <end position="369"/>
    </location>
</feature>
<feature type="domain" description="Glycosyltransferase RgtA/B/C/D-like" evidence="9">
    <location>
        <begin position="122"/>
        <end position="257"/>
    </location>
</feature>
<keyword evidence="4 10" id="KW-0808">Transferase</keyword>
<evidence type="ECO:0000256" key="4">
    <source>
        <dbReference type="ARBA" id="ARBA00022679"/>
    </source>
</evidence>
<evidence type="ECO:0000259" key="9">
    <source>
        <dbReference type="Pfam" id="PF13231"/>
    </source>
</evidence>
<feature type="transmembrane region" description="Helical" evidence="8">
    <location>
        <begin position="313"/>
        <end position="333"/>
    </location>
</feature>
<keyword evidence="7 8" id="KW-0472">Membrane</keyword>
<feature type="transmembrane region" description="Helical" evidence="8">
    <location>
        <begin position="153"/>
        <end position="171"/>
    </location>
</feature>
<keyword evidence="5 8" id="KW-0812">Transmembrane</keyword>
<evidence type="ECO:0000256" key="2">
    <source>
        <dbReference type="ARBA" id="ARBA00022475"/>
    </source>
</evidence>
<evidence type="ECO:0000256" key="7">
    <source>
        <dbReference type="ARBA" id="ARBA00023136"/>
    </source>
</evidence>
<organism evidence="10 11">
    <name type="scientific">Trichocoleus desertorum GB2-A4</name>
    <dbReference type="NCBI Taxonomy" id="2933944"/>
    <lineage>
        <taxon>Bacteria</taxon>
        <taxon>Bacillati</taxon>
        <taxon>Cyanobacteriota</taxon>
        <taxon>Cyanophyceae</taxon>
        <taxon>Leptolyngbyales</taxon>
        <taxon>Trichocoleusaceae</taxon>
        <taxon>Trichocoleus</taxon>
    </lineage>
</organism>
<dbReference type="InterPro" id="IPR038731">
    <property type="entry name" value="RgtA/B/C-like"/>
</dbReference>
<evidence type="ECO:0000313" key="10">
    <source>
        <dbReference type="EMBL" id="MEP0817511.1"/>
    </source>
</evidence>
<sequence length="544" mass="61668">MKSLLSRAQSKKLDFDFYFRVALYILISAFILLKILSSNHNLYFDRDEVRKLLRTSGFTNQQFIQLTYNAEPINVNKLLGQYQVPCGDCKPKPNLSALTNNLEHPPLYYILLQNWLLGIGYLFNSKLFSTLISIATIPAVYWLAQEIFNNSQISLLSATLFTVSPYLFSMGQHVSQYSLWGALICLSSALFVRAARNNNKLLFTLYTATNLLGLYTHLFFILLVFSHGYYLALNRSWRSLQYYWISLSFSILCFTPWALSILSQREKFEETAGISDESVGAAPNVLGSFMNGTTAVIQTFWKNSNVSLLSNDFVQNPLAISIAIFIFATLTYYICLRLSTQKNSLLVLSVLYGTMLPLMLLGTLLGHGLAYKVRYYLPAVIFFIIGISFFIVQQLQHRDQRRQFLGIGLSSLVLLSSCISTSNLFVKVVSNQSSGPQLGAAYELVAPVINQANKPLIISSEEYIKVLMLSHRLKRNAEFLLLSNASSNLVQVIQPKITEYQNSYSEIFIFNPSKNISESLTQAGINFNKFPERWRKPVAYQVLK</sequence>
<evidence type="ECO:0000256" key="8">
    <source>
        <dbReference type="SAM" id="Phobius"/>
    </source>
</evidence>
<dbReference type="PANTHER" id="PTHR33908">
    <property type="entry name" value="MANNOSYLTRANSFERASE YKCB-RELATED"/>
    <property type="match status" value="1"/>
</dbReference>
<keyword evidence="6 8" id="KW-1133">Transmembrane helix</keyword>
<evidence type="ECO:0000256" key="1">
    <source>
        <dbReference type="ARBA" id="ARBA00004651"/>
    </source>
</evidence>
<evidence type="ECO:0000313" key="11">
    <source>
        <dbReference type="Proteomes" id="UP001464891"/>
    </source>
</evidence>
<protein>
    <submittedName>
        <fullName evidence="10">Glycosyltransferase family 39 protein</fullName>
        <ecNumber evidence="10">2.4.-.-</ecNumber>
    </submittedName>
</protein>
<feature type="transmembrane region" description="Helical" evidence="8">
    <location>
        <begin position="404"/>
        <end position="426"/>
    </location>
</feature>
<dbReference type="PANTHER" id="PTHR33908:SF11">
    <property type="entry name" value="MEMBRANE PROTEIN"/>
    <property type="match status" value="1"/>
</dbReference>
<feature type="transmembrane region" description="Helical" evidence="8">
    <location>
        <begin position="21"/>
        <end position="37"/>
    </location>
</feature>
<dbReference type="InterPro" id="IPR050297">
    <property type="entry name" value="LipidA_mod_glycosyltrf_83"/>
</dbReference>
<dbReference type="GO" id="GO:0016757">
    <property type="term" value="F:glycosyltransferase activity"/>
    <property type="evidence" value="ECO:0007669"/>
    <property type="project" value="UniProtKB-KW"/>
</dbReference>
<dbReference type="EMBL" id="JAMPKM010000005">
    <property type="protein sequence ID" value="MEP0817511.1"/>
    <property type="molecule type" value="Genomic_DNA"/>
</dbReference>
<dbReference type="Pfam" id="PF13231">
    <property type="entry name" value="PMT_2"/>
    <property type="match status" value="1"/>
</dbReference>
<gene>
    <name evidence="10" type="ORF">NC998_10430</name>
</gene>
<keyword evidence="3 10" id="KW-0328">Glycosyltransferase</keyword>
<dbReference type="EC" id="2.4.-.-" evidence="10"/>
<keyword evidence="2" id="KW-1003">Cell membrane</keyword>
<feature type="transmembrane region" description="Helical" evidence="8">
    <location>
        <begin position="207"/>
        <end position="230"/>
    </location>
</feature>
<dbReference type="Proteomes" id="UP001464891">
    <property type="component" value="Unassembled WGS sequence"/>
</dbReference>
<evidence type="ECO:0000256" key="6">
    <source>
        <dbReference type="ARBA" id="ARBA00022989"/>
    </source>
</evidence>
<comment type="subcellular location">
    <subcellularLocation>
        <location evidence="1">Cell membrane</location>
        <topology evidence="1">Multi-pass membrane protein</topology>
    </subcellularLocation>
</comment>
<reference evidence="10 11" key="1">
    <citation type="submission" date="2022-04" db="EMBL/GenBank/DDBJ databases">
        <title>Positive selection, recombination, and allopatry shape intraspecific diversity of widespread and dominant cyanobacteria.</title>
        <authorList>
            <person name="Wei J."/>
            <person name="Shu W."/>
            <person name="Hu C."/>
        </authorList>
    </citation>
    <scope>NUCLEOTIDE SEQUENCE [LARGE SCALE GENOMIC DNA]</scope>
    <source>
        <strain evidence="10 11">GB2-A4</strain>
    </source>
</reference>
<evidence type="ECO:0000256" key="3">
    <source>
        <dbReference type="ARBA" id="ARBA00022676"/>
    </source>
</evidence>
<feature type="transmembrane region" description="Helical" evidence="8">
    <location>
        <begin position="242"/>
        <end position="262"/>
    </location>
</feature>
<comment type="caution">
    <text evidence="10">The sequence shown here is derived from an EMBL/GenBank/DDBJ whole genome shotgun (WGS) entry which is preliminary data.</text>
</comment>
<feature type="transmembrane region" description="Helical" evidence="8">
    <location>
        <begin position="375"/>
        <end position="392"/>
    </location>
</feature>
<accession>A0ABV0J6W3</accession>
<name>A0ABV0J6W3_9CYAN</name>
<proteinExistence type="predicted"/>
<dbReference type="RefSeq" id="WP_190435585.1">
    <property type="nucleotide sequence ID" value="NZ_JAMPKM010000005.1"/>
</dbReference>
<feature type="transmembrane region" description="Helical" evidence="8">
    <location>
        <begin position="115"/>
        <end position="141"/>
    </location>
</feature>
<keyword evidence="11" id="KW-1185">Reference proteome</keyword>
<evidence type="ECO:0000256" key="5">
    <source>
        <dbReference type="ARBA" id="ARBA00022692"/>
    </source>
</evidence>